<keyword evidence="3" id="KW-0472">Membrane</keyword>
<evidence type="ECO:0000256" key="1">
    <source>
        <dbReference type="ARBA" id="ARBA00022676"/>
    </source>
</evidence>
<accession>K1SQD7</accession>
<evidence type="ECO:0000256" key="3">
    <source>
        <dbReference type="SAM" id="Phobius"/>
    </source>
</evidence>
<gene>
    <name evidence="6" type="ORF">OBE_09308</name>
</gene>
<feature type="transmembrane region" description="Helical" evidence="3">
    <location>
        <begin position="20"/>
        <end position="41"/>
    </location>
</feature>
<dbReference type="CDD" id="cd03785">
    <property type="entry name" value="GT28_MurG"/>
    <property type="match status" value="1"/>
</dbReference>
<evidence type="ECO:0000313" key="6">
    <source>
        <dbReference type="EMBL" id="EKC59793.1"/>
    </source>
</evidence>
<dbReference type="Pfam" id="PF04101">
    <property type="entry name" value="Glyco_tran_28_C"/>
    <property type="match status" value="1"/>
</dbReference>
<keyword evidence="3" id="KW-1133">Transmembrane helix</keyword>
<dbReference type="EMBL" id="AJWZ01006433">
    <property type="protein sequence ID" value="EKC59793.1"/>
    <property type="molecule type" value="Genomic_DNA"/>
</dbReference>
<protein>
    <submittedName>
        <fullName evidence="6">Undecaprenyldiphospho-muramoylpentapeptide beta-N-acetylglucosaminyltransferase</fullName>
    </submittedName>
</protein>
<evidence type="ECO:0000259" key="5">
    <source>
        <dbReference type="Pfam" id="PF04101"/>
    </source>
</evidence>
<name>K1SQD7_9ZZZZ</name>
<dbReference type="Pfam" id="PF03033">
    <property type="entry name" value="Glyco_transf_28"/>
    <property type="match status" value="1"/>
</dbReference>
<sequence>MYRKAIKKAKEEIKKFKPDVVLGVGGYITAPVIIAAHQAGYKTVIHEQNSIPGVSNKHLEKYVDKILVSLPKTIDYFNKAKTVYTGNPRSEEIATISPVNKCELGLTPSKKLVVIVMGSLGSATINQKELEIVPAFKDKKYEVLLVTGERYFADYKNIDVPSNVKVVPFLKNFINVLKKTDLIVSRAGASTIAEVTAIGLPSILVPSPYVTNNHQFKNAQELEQAGASLILEEKDFSKERLIPLIDEVLNDDEKYKKMVQCTKKLGVCDSATRVYNEIKKVVEGR</sequence>
<keyword evidence="2 6" id="KW-0808">Transferase</keyword>
<evidence type="ECO:0000259" key="4">
    <source>
        <dbReference type="Pfam" id="PF03033"/>
    </source>
</evidence>
<keyword evidence="3" id="KW-0812">Transmembrane</keyword>
<keyword evidence="1 6" id="KW-0328">Glycosyltransferase</keyword>
<evidence type="ECO:0000256" key="2">
    <source>
        <dbReference type="ARBA" id="ARBA00022679"/>
    </source>
</evidence>
<dbReference type="InterPro" id="IPR004276">
    <property type="entry name" value="GlycoTrans_28_N"/>
</dbReference>
<comment type="caution">
    <text evidence="6">The sequence shown here is derived from an EMBL/GenBank/DDBJ whole genome shotgun (WGS) entry which is preliminary data.</text>
</comment>
<feature type="domain" description="Glycosyltransferase family 28 N-terminal" evidence="4">
    <location>
        <begin position="3"/>
        <end position="67"/>
    </location>
</feature>
<proteinExistence type="predicted"/>
<dbReference type="InterPro" id="IPR007235">
    <property type="entry name" value="Glyco_trans_28_C"/>
</dbReference>
<feature type="domain" description="Glycosyl transferase family 28 C-terminal" evidence="5">
    <location>
        <begin position="113"/>
        <end position="271"/>
    </location>
</feature>
<dbReference type="GO" id="GO:0005975">
    <property type="term" value="P:carbohydrate metabolic process"/>
    <property type="evidence" value="ECO:0007669"/>
    <property type="project" value="InterPro"/>
</dbReference>
<organism evidence="6">
    <name type="scientific">human gut metagenome</name>
    <dbReference type="NCBI Taxonomy" id="408170"/>
    <lineage>
        <taxon>unclassified sequences</taxon>
        <taxon>metagenomes</taxon>
        <taxon>organismal metagenomes</taxon>
    </lineage>
</organism>
<dbReference type="PANTHER" id="PTHR21015">
    <property type="entry name" value="UDP-N-ACETYLGLUCOSAMINE--N-ACETYLMURAMYL-(PENTAPEPTIDE) PYROPHOSPHORYL-UNDECAPRENOL N-ACETYLGLUCOSAMINE TRANSFERASE 1"/>
    <property type="match status" value="1"/>
</dbReference>
<dbReference type="Gene3D" id="3.40.50.2000">
    <property type="entry name" value="Glycogen Phosphorylase B"/>
    <property type="match status" value="2"/>
</dbReference>
<dbReference type="PANTHER" id="PTHR21015:SF22">
    <property type="entry name" value="GLYCOSYLTRANSFERASE"/>
    <property type="match status" value="1"/>
</dbReference>
<dbReference type="AlphaFoldDB" id="K1SQD7"/>
<reference evidence="6" key="1">
    <citation type="journal article" date="2013" name="Environ. Microbiol.">
        <title>Microbiota from the distal guts of lean and obese adolescents exhibit partial functional redundancy besides clear differences in community structure.</title>
        <authorList>
            <person name="Ferrer M."/>
            <person name="Ruiz A."/>
            <person name="Lanza F."/>
            <person name="Haange S.B."/>
            <person name="Oberbach A."/>
            <person name="Till H."/>
            <person name="Bargiela R."/>
            <person name="Campoy C."/>
            <person name="Segura M.T."/>
            <person name="Richter M."/>
            <person name="von Bergen M."/>
            <person name="Seifert J."/>
            <person name="Suarez A."/>
        </authorList>
    </citation>
    <scope>NUCLEOTIDE SEQUENCE</scope>
</reference>
<dbReference type="SUPFAM" id="SSF53756">
    <property type="entry name" value="UDP-Glycosyltransferase/glycogen phosphorylase"/>
    <property type="match status" value="1"/>
</dbReference>
<dbReference type="GO" id="GO:0016758">
    <property type="term" value="F:hexosyltransferase activity"/>
    <property type="evidence" value="ECO:0007669"/>
    <property type="project" value="InterPro"/>
</dbReference>